<dbReference type="AlphaFoldDB" id="A0A7J6NBA4"/>
<feature type="domain" description="N-acetyltransferase" evidence="2">
    <location>
        <begin position="34"/>
        <end position="189"/>
    </location>
</feature>
<feature type="domain" description="N-acetyltransferase" evidence="2">
    <location>
        <begin position="486"/>
        <end position="632"/>
    </location>
</feature>
<protein>
    <recommendedName>
        <fullName evidence="2">N-acetyltransferase domain-containing protein</fullName>
    </recommendedName>
</protein>
<proteinExistence type="predicted"/>
<feature type="chain" id="PRO_5029479170" description="N-acetyltransferase domain-containing protein" evidence="1">
    <location>
        <begin position="23"/>
        <end position="875"/>
    </location>
</feature>
<dbReference type="EMBL" id="JABANP010000573">
    <property type="protein sequence ID" value="KAF4680790.1"/>
    <property type="molecule type" value="Genomic_DNA"/>
</dbReference>
<dbReference type="Gene3D" id="3.40.630.30">
    <property type="match status" value="4"/>
</dbReference>
<name>A0A7J6NBA4_PEROL</name>
<gene>
    <name evidence="3" type="ORF">FOZ60_012988</name>
</gene>
<feature type="signal peptide" evidence="1">
    <location>
        <begin position="1"/>
        <end position="22"/>
    </location>
</feature>
<evidence type="ECO:0000313" key="3">
    <source>
        <dbReference type="EMBL" id="KAF4680790.1"/>
    </source>
</evidence>
<dbReference type="PANTHER" id="PTHR43072">
    <property type="entry name" value="N-ACETYLTRANSFERASE"/>
    <property type="match status" value="1"/>
</dbReference>
<dbReference type="Proteomes" id="UP000541610">
    <property type="component" value="Unassembled WGS sequence"/>
</dbReference>
<reference evidence="3 4" key="1">
    <citation type="submission" date="2020-04" db="EMBL/GenBank/DDBJ databases">
        <title>Perkinsus olseni comparative genomics.</title>
        <authorList>
            <person name="Bogema D.R."/>
        </authorList>
    </citation>
    <scope>NUCLEOTIDE SEQUENCE [LARGE SCALE GENOMIC DNA]</scope>
    <source>
        <strain evidence="3">00978-12</strain>
    </source>
</reference>
<dbReference type="OrthoDB" id="7305308at2759"/>
<dbReference type="InterPro" id="IPR016181">
    <property type="entry name" value="Acyl_CoA_acyltransferase"/>
</dbReference>
<feature type="domain" description="N-acetyltransferase" evidence="2">
    <location>
        <begin position="691"/>
        <end position="848"/>
    </location>
</feature>
<sequence>MLSISISNLLLVAGLLPRTVLGLKSLQPNISPSVNASQLEYRQLGLFDNWRQEGGLPGYAHFIAVDPSADPEKAVVAHLGYGIAWCEAAYGKWVYIDDVEVREDWRRKGVATQLITRLLAYIHKGWPDVDGAYLGIEFWNTPALEMYKKLDFVHKRTLWDCYGYVFYFNSTNAVSHLPTDLPPMELRMPTLTHHVIESECCSLFGPDPWGLGSPSSHRTDVDIITMRLSIPNLFFAGLLPWMVFGMRGLRMLRCFRSFKVHPDTRPVVNASQLEYRVLQPSDAWARDFQMPGCVNYVAANPSAEKGENVVASLGFGVVSRPGYGEWVYIDDVEVREDWRRKGVATQLMKRLLAYIHKGWSDVVGAFLCVLERNASIKGLYEKIGFRHVKDVVLISEGIRVPAYGYLYYFNSSASSATVASLPKRPPPSWMRLPAVHHPLLDQLSNALFPSDGKMRISIPNLLLAGLLPWMVLGMRGLRLLSFLRRSEKHPDSRSVVNASQLEYRLSLPSDKFDRNKQMPDGGNFVAVNPLARKRKAVVASLGFGLVSRPKYGKWVYIDDVKVREDWRRKGVATQLIKRLLAYLYEGWPDVDGAYLGVLPTNEPAIRLYKKLGFVYKGVTGAWDGYVFSFSSPSAVANLPKDPPLTEMRLPAITDLDLAQDYYNLFVVGYWYDDVDVLYEGEAVELQVLARSALHPGSSITIEDASRLEYRCALPSDNLARDARQMDDSADFVAVDPTAKRGEPVVGSLEYALMSVPGAGEWVYIDAVDVKKDWRRKGVATQLIKRLLAYIHKGWPNVDGAYLVVGKSEKSVKDLYEKVGFNYKGKSGPYDGYVFYFDSPSANLPKDLPSIDISLPLTTNSFVEQFFCDLIIPDSE</sequence>
<organism evidence="3 4">
    <name type="scientific">Perkinsus olseni</name>
    <name type="common">Perkinsus atlanticus</name>
    <dbReference type="NCBI Taxonomy" id="32597"/>
    <lineage>
        <taxon>Eukaryota</taxon>
        <taxon>Sar</taxon>
        <taxon>Alveolata</taxon>
        <taxon>Perkinsozoa</taxon>
        <taxon>Perkinsea</taxon>
        <taxon>Perkinsida</taxon>
        <taxon>Perkinsidae</taxon>
        <taxon>Perkinsus</taxon>
    </lineage>
</organism>
<dbReference type="PANTHER" id="PTHR43072:SF60">
    <property type="entry name" value="L-2,4-DIAMINOBUTYRIC ACID ACETYLTRANSFERASE"/>
    <property type="match status" value="1"/>
</dbReference>
<evidence type="ECO:0000256" key="1">
    <source>
        <dbReference type="SAM" id="SignalP"/>
    </source>
</evidence>
<dbReference type="PROSITE" id="PS51186">
    <property type="entry name" value="GNAT"/>
    <property type="match status" value="4"/>
</dbReference>
<accession>A0A7J6NBA4</accession>
<evidence type="ECO:0000313" key="4">
    <source>
        <dbReference type="Proteomes" id="UP000541610"/>
    </source>
</evidence>
<dbReference type="GO" id="GO:0016747">
    <property type="term" value="F:acyltransferase activity, transferring groups other than amino-acyl groups"/>
    <property type="evidence" value="ECO:0007669"/>
    <property type="project" value="InterPro"/>
</dbReference>
<dbReference type="InterPro" id="IPR000182">
    <property type="entry name" value="GNAT_dom"/>
</dbReference>
<keyword evidence="1" id="KW-0732">Signal</keyword>
<comment type="caution">
    <text evidence="3">The sequence shown here is derived from an EMBL/GenBank/DDBJ whole genome shotgun (WGS) entry which is preliminary data.</text>
</comment>
<evidence type="ECO:0000259" key="2">
    <source>
        <dbReference type="PROSITE" id="PS51186"/>
    </source>
</evidence>
<dbReference type="SUPFAM" id="SSF55729">
    <property type="entry name" value="Acyl-CoA N-acyltransferases (Nat)"/>
    <property type="match status" value="4"/>
</dbReference>
<dbReference type="CDD" id="cd04301">
    <property type="entry name" value="NAT_SF"/>
    <property type="match status" value="4"/>
</dbReference>
<feature type="domain" description="N-acetyltransferase" evidence="2">
    <location>
        <begin position="250"/>
        <end position="410"/>
    </location>
</feature>
<dbReference type="Pfam" id="PF00583">
    <property type="entry name" value="Acetyltransf_1"/>
    <property type="match status" value="4"/>
</dbReference>